<sequence length="81" mass="8825">MLRVLRQTVNPNLAAKALEAEPDIGLLLPCNAVLREGGGSVEILLQDPKGMFQVLPPEKQEALKPVVEEARSRLEKALAKL</sequence>
<dbReference type="Pfam" id="PF03625">
    <property type="entry name" value="DUF302"/>
    <property type="match status" value="1"/>
</dbReference>
<evidence type="ECO:0000313" key="3">
    <source>
        <dbReference type="Proteomes" id="UP000724268"/>
    </source>
</evidence>
<reference evidence="2 3" key="1">
    <citation type="submission" date="2021-07" db="EMBL/GenBank/DDBJ databases">
        <title>Thermus aquaticus gen. n. and sp. n., a nonsporulating extreme thermophile.</title>
        <authorList>
            <person name="Hu C.-J."/>
            <person name="Li W.-J."/>
            <person name="Xian W.-D."/>
        </authorList>
    </citation>
    <scope>NUCLEOTIDE SEQUENCE [LARGE SCALE GENOMIC DNA]</scope>
    <source>
        <strain evidence="2 3">SYSU G05001</strain>
    </source>
</reference>
<evidence type="ECO:0000313" key="2">
    <source>
        <dbReference type="EMBL" id="MBW6396065.1"/>
    </source>
</evidence>
<name>A0ABS7A3Y6_9DEIN</name>
<feature type="domain" description="DUF302" evidence="1">
    <location>
        <begin position="10"/>
        <end position="48"/>
    </location>
</feature>
<accession>A0ABS7A3Y6</accession>
<evidence type="ECO:0000259" key="1">
    <source>
        <dbReference type="Pfam" id="PF03625"/>
    </source>
</evidence>
<comment type="caution">
    <text evidence="2">The sequence shown here is derived from an EMBL/GenBank/DDBJ whole genome shotgun (WGS) entry which is preliminary data.</text>
</comment>
<dbReference type="InterPro" id="IPR005180">
    <property type="entry name" value="DUF302"/>
</dbReference>
<dbReference type="InterPro" id="IPR035923">
    <property type="entry name" value="TT1751-like_sf"/>
</dbReference>
<dbReference type="Proteomes" id="UP000724268">
    <property type="component" value="Unassembled WGS sequence"/>
</dbReference>
<proteinExistence type="predicted"/>
<dbReference type="CDD" id="cd14797">
    <property type="entry name" value="DUF302"/>
    <property type="match status" value="1"/>
</dbReference>
<organism evidence="2 3">
    <name type="scientific">Thermus brevis</name>
    <dbReference type="NCBI Taxonomy" id="2862456"/>
    <lineage>
        <taxon>Bacteria</taxon>
        <taxon>Thermotogati</taxon>
        <taxon>Deinococcota</taxon>
        <taxon>Deinococci</taxon>
        <taxon>Thermales</taxon>
        <taxon>Thermaceae</taxon>
        <taxon>Thermus</taxon>
    </lineage>
</organism>
<dbReference type="EMBL" id="JAHXRS010000031">
    <property type="protein sequence ID" value="MBW6396065.1"/>
    <property type="molecule type" value="Genomic_DNA"/>
</dbReference>
<gene>
    <name evidence="2" type="ORF">KZX47_13015</name>
</gene>
<dbReference type="SUPFAM" id="SSF103247">
    <property type="entry name" value="TT1751-like"/>
    <property type="match status" value="1"/>
</dbReference>
<dbReference type="Gene3D" id="3.30.310.70">
    <property type="entry name" value="TT1751-like domain"/>
    <property type="match status" value="1"/>
</dbReference>
<protein>
    <submittedName>
        <fullName evidence="2">DUF302 domain-containing protein</fullName>
    </submittedName>
</protein>
<keyword evidence="3" id="KW-1185">Reference proteome</keyword>